<organism evidence="11 12">
    <name type="scientific">Coccomyxa viridis</name>
    <dbReference type="NCBI Taxonomy" id="1274662"/>
    <lineage>
        <taxon>Eukaryota</taxon>
        <taxon>Viridiplantae</taxon>
        <taxon>Chlorophyta</taxon>
        <taxon>core chlorophytes</taxon>
        <taxon>Trebouxiophyceae</taxon>
        <taxon>Trebouxiophyceae incertae sedis</taxon>
        <taxon>Coccomyxaceae</taxon>
        <taxon>Coccomyxa</taxon>
    </lineage>
</organism>
<feature type="repeat" description="Solcar" evidence="8">
    <location>
        <begin position="117"/>
        <end position="209"/>
    </location>
</feature>
<protein>
    <submittedName>
        <fullName evidence="11">G9024 protein</fullName>
    </submittedName>
</protein>
<evidence type="ECO:0000256" key="3">
    <source>
        <dbReference type="ARBA" id="ARBA00022448"/>
    </source>
</evidence>
<dbReference type="PROSITE" id="PS50920">
    <property type="entry name" value="SOLCAR"/>
    <property type="match status" value="3"/>
</dbReference>
<reference evidence="11 12" key="1">
    <citation type="submission" date="2024-06" db="EMBL/GenBank/DDBJ databases">
        <authorList>
            <person name="Kraege A."/>
            <person name="Thomma B."/>
        </authorList>
    </citation>
    <scope>NUCLEOTIDE SEQUENCE [LARGE SCALE GENOMIC DNA]</scope>
</reference>
<evidence type="ECO:0000256" key="2">
    <source>
        <dbReference type="ARBA" id="ARBA00006375"/>
    </source>
</evidence>
<dbReference type="SUPFAM" id="SSF103506">
    <property type="entry name" value="Mitochondrial carrier"/>
    <property type="match status" value="1"/>
</dbReference>
<keyword evidence="4 8" id="KW-0812">Transmembrane</keyword>
<sequence length="351" mass="38152">MAPPAAVEAVSGAAAGCVALIATYPLMTVSTQQATRSKRLEAQLPSNTTGKASAVGTLEDIAEIIRESGWQGLFQGLKASLLGTAVSQAVYFYFYSLLRKFFVARLQRLQNTKSQDIGVGPSLTVAFLAGCANVLITNPIWVVATRMQAYQKRADEAGTHVKAPGPVAICKEIYREEGILGFWKGVLPSIVMVSNPSVNYMLYEYLRARLEDWRRVLSVDDGKFRRTSPADVFFLSALAKLGATVVTYPLLLVKSRLMSAGKHTSSDRKYTGTVDAIERIYKTEGFLGFYKGMRAKIVQSILAAALLMAIKEQLTTATAAIMSPKVMVVSVPTKETVRELAEITAAKIVHT</sequence>
<keyword evidence="6 10" id="KW-1133">Transmembrane helix</keyword>
<accession>A0ABP1G1V1</accession>
<evidence type="ECO:0000313" key="11">
    <source>
        <dbReference type="EMBL" id="CAL5226190.1"/>
    </source>
</evidence>
<name>A0ABP1G1V1_9CHLO</name>
<keyword evidence="5" id="KW-0677">Repeat</keyword>
<keyword evidence="12" id="KW-1185">Reference proteome</keyword>
<feature type="repeat" description="Solcar" evidence="8">
    <location>
        <begin position="231"/>
        <end position="317"/>
    </location>
</feature>
<evidence type="ECO:0000256" key="5">
    <source>
        <dbReference type="ARBA" id="ARBA00022737"/>
    </source>
</evidence>
<comment type="caution">
    <text evidence="11">The sequence shown here is derived from an EMBL/GenBank/DDBJ whole genome shotgun (WGS) entry which is preliminary data.</text>
</comment>
<evidence type="ECO:0000256" key="7">
    <source>
        <dbReference type="ARBA" id="ARBA00023136"/>
    </source>
</evidence>
<evidence type="ECO:0000256" key="8">
    <source>
        <dbReference type="PROSITE-ProRule" id="PRU00282"/>
    </source>
</evidence>
<evidence type="ECO:0000256" key="9">
    <source>
        <dbReference type="RuleBase" id="RU000488"/>
    </source>
</evidence>
<comment type="similarity">
    <text evidence="2 9">Belongs to the mitochondrial carrier (TC 2.A.29) family.</text>
</comment>
<dbReference type="EMBL" id="CAXHTA020000016">
    <property type="protein sequence ID" value="CAL5226190.1"/>
    <property type="molecule type" value="Genomic_DNA"/>
</dbReference>
<evidence type="ECO:0000256" key="1">
    <source>
        <dbReference type="ARBA" id="ARBA00004141"/>
    </source>
</evidence>
<feature type="transmembrane region" description="Helical" evidence="10">
    <location>
        <begin position="79"/>
        <end position="98"/>
    </location>
</feature>
<proteinExistence type="inferred from homology"/>
<gene>
    <name evidence="11" type="primary">g9024</name>
    <name evidence="11" type="ORF">VP750_LOCUS8096</name>
</gene>
<feature type="transmembrane region" description="Helical" evidence="10">
    <location>
        <begin position="119"/>
        <end position="141"/>
    </location>
</feature>
<dbReference type="InterPro" id="IPR018108">
    <property type="entry name" value="MCP_transmembrane"/>
</dbReference>
<evidence type="ECO:0000256" key="6">
    <source>
        <dbReference type="ARBA" id="ARBA00022989"/>
    </source>
</evidence>
<dbReference type="InterPro" id="IPR023395">
    <property type="entry name" value="MCP_dom_sf"/>
</dbReference>
<evidence type="ECO:0000256" key="4">
    <source>
        <dbReference type="ARBA" id="ARBA00022692"/>
    </source>
</evidence>
<dbReference type="PANTHER" id="PTHR45683">
    <property type="entry name" value="MITOCHONDRIAL NICOTINAMIDE ADENINE DINUCLEOTIDE TRANSPORTER 1-RELATED-RELATED"/>
    <property type="match status" value="1"/>
</dbReference>
<keyword evidence="3 9" id="KW-0813">Transport</keyword>
<dbReference type="InterPro" id="IPR044712">
    <property type="entry name" value="SLC25A32-like"/>
</dbReference>
<evidence type="ECO:0000256" key="10">
    <source>
        <dbReference type="SAM" id="Phobius"/>
    </source>
</evidence>
<dbReference type="Gene3D" id="1.50.40.10">
    <property type="entry name" value="Mitochondrial carrier domain"/>
    <property type="match status" value="1"/>
</dbReference>
<dbReference type="Pfam" id="PF00153">
    <property type="entry name" value="Mito_carr"/>
    <property type="match status" value="3"/>
</dbReference>
<dbReference type="Proteomes" id="UP001497392">
    <property type="component" value="Unassembled WGS sequence"/>
</dbReference>
<evidence type="ECO:0000313" key="12">
    <source>
        <dbReference type="Proteomes" id="UP001497392"/>
    </source>
</evidence>
<feature type="transmembrane region" description="Helical" evidence="10">
    <location>
        <begin position="232"/>
        <end position="253"/>
    </location>
</feature>
<feature type="repeat" description="Solcar" evidence="8">
    <location>
        <begin position="3"/>
        <end position="101"/>
    </location>
</feature>
<comment type="subcellular location">
    <subcellularLocation>
        <location evidence="1">Membrane</location>
        <topology evidence="1">Multi-pass membrane protein</topology>
    </subcellularLocation>
</comment>
<keyword evidence="7 8" id="KW-0472">Membrane</keyword>